<feature type="compositionally biased region" description="Basic and acidic residues" evidence="1">
    <location>
        <begin position="26"/>
        <end position="46"/>
    </location>
</feature>
<evidence type="ECO:0000313" key="2">
    <source>
        <dbReference type="EMBL" id="KAK3238729.1"/>
    </source>
</evidence>
<feature type="region of interest" description="Disordered" evidence="1">
    <location>
        <begin position="26"/>
        <end position="125"/>
    </location>
</feature>
<feature type="region of interest" description="Disordered" evidence="1">
    <location>
        <begin position="502"/>
        <end position="526"/>
    </location>
</feature>
<dbReference type="AlphaFoldDB" id="A0AAE0BN50"/>
<protein>
    <submittedName>
        <fullName evidence="2">Uncharacterized protein</fullName>
    </submittedName>
</protein>
<feature type="compositionally biased region" description="Basic and acidic residues" evidence="1">
    <location>
        <begin position="107"/>
        <end position="121"/>
    </location>
</feature>
<dbReference type="Proteomes" id="UP001190700">
    <property type="component" value="Unassembled WGS sequence"/>
</dbReference>
<name>A0AAE0BN50_9CHLO</name>
<feature type="region of interest" description="Disordered" evidence="1">
    <location>
        <begin position="620"/>
        <end position="643"/>
    </location>
</feature>
<feature type="region of interest" description="Disordered" evidence="1">
    <location>
        <begin position="174"/>
        <end position="299"/>
    </location>
</feature>
<accession>A0AAE0BN50</accession>
<comment type="caution">
    <text evidence="2">The sequence shown here is derived from an EMBL/GenBank/DDBJ whole genome shotgun (WGS) entry which is preliminary data.</text>
</comment>
<feature type="non-terminal residue" evidence="2">
    <location>
        <position position="1"/>
    </location>
</feature>
<feature type="compositionally biased region" description="Basic and acidic residues" evidence="1">
    <location>
        <begin position="212"/>
        <end position="222"/>
    </location>
</feature>
<gene>
    <name evidence="2" type="ORF">CYMTET_51280</name>
</gene>
<organism evidence="2 3">
    <name type="scientific">Cymbomonas tetramitiformis</name>
    <dbReference type="NCBI Taxonomy" id="36881"/>
    <lineage>
        <taxon>Eukaryota</taxon>
        <taxon>Viridiplantae</taxon>
        <taxon>Chlorophyta</taxon>
        <taxon>Pyramimonadophyceae</taxon>
        <taxon>Pyramimonadales</taxon>
        <taxon>Pyramimonadaceae</taxon>
        <taxon>Cymbomonas</taxon>
    </lineage>
</organism>
<evidence type="ECO:0000313" key="3">
    <source>
        <dbReference type="Proteomes" id="UP001190700"/>
    </source>
</evidence>
<reference evidence="2 3" key="1">
    <citation type="journal article" date="2015" name="Genome Biol. Evol.">
        <title>Comparative Genomics of a Bacterivorous Green Alga Reveals Evolutionary Causalities and Consequences of Phago-Mixotrophic Mode of Nutrition.</title>
        <authorList>
            <person name="Burns J.A."/>
            <person name="Paasch A."/>
            <person name="Narechania A."/>
            <person name="Kim E."/>
        </authorList>
    </citation>
    <scope>NUCLEOTIDE SEQUENCE [LARGE SCALE GENOMIC DNA]</scope>
    <source>
        <strain evidence="2 3">PLY_AMNH</strain>
    </source>
</reference>
<proteinExistence type="predicted"/>
<keyword evidence="3" id="KW-1185">Reference proteome</keyword>
<feature type="region of interest" description="Disordered" evidence="1">
    <location>
        <begin position="437"/>
        <end position="487"/>
    </location>
</feature>
<dbReference type="EMBL" id="LGRX02034124">
    <property type="protein sequence ID" value="KAK3238729.1"/>
    <property type="molecule type" value="Genomic_DNA"/>
</dbReference>
<sequence length="643" mass="66416">SSDSDWGRAVCELEEAISNLSDASYHDHADASCHDHADASCEEPNHTPEQQGTGPSRRPGEVSSEASTSHAHPPFMWETTEESLRAGWPNRASPHPSRLPAWPGGRGENRGLGEGSRDVGDPHQAAPEATMFLNPTFDIQPLDSPEIARPDAEIAFDGGTVAKAVFSAAEFNDLSASSRKEAPAGEPATAQAGSQAEDAAPSSASGTLRLRRMSEAFRDRPQADTWQASQVEPPNGEADTWQASKAEPPNGEADTWQAAQAEPPNGEADTWQAAQVEPPNGEADTWQAAQVGPPNGEVHTWQAAQVEPPNGEADTWQAAQVEPPNGEAVYGLSLGDWLGVPDALQAKAVHVDVLQAKAVHVDAGKGGTRGALEAPSSSSAAVLVAGTAEHLRGGASQAGCEAARGVDADAAAPGACAASALVLPQRGVEARRDDPIAGLDLADGGAPPARASGRPGTSRDTRACEGAPEVPAGPRDPDHPPSSSMPPVCFPPAGDLVSACDAEAREDTDGSLSEGRKLRSVRDNLGDGRDGITAAGSILVERMGESTLDMLGSGSEGRGAMKGIHGSGRDGGAAFGEIHGSGRDWGEAFGEIHLGSGRDGGEAGRSTAVGVGWGRSWEIHGSGEGWGRSFGGDPRQWEGWERS</sequence>
<evidence type="ECO:0000256" key="1">
    <source>
        <dbReference type="SAM" id="MobiDB-lite"/>
    </source>
</evidence>